<evidence type="ECO:0000256" key="1">
    <source>
        <dbReference type="ARBA" id="ARBA00022857"/>
    </source>
</evidence>
<dbReference type="AlphaFoldDB" id="A0A073J4P5"/>
<sequence length="326" mass="33883">MKAAIHDTFGEPVDVLENKAVDTPTPAAGEVRIKTVLSPIHNHDLWTIRGNYGYKPELPGAIGGSEALGTIDAVGDGVDEKMIGQRVTVAGVHGTWAEYFIAPAAGVLPLPDVISDTLGAQLIAMPFSAISLLEMLQAKKGDWIVQTAANGAVGKIMAVLAKARGINLLSLVRRADAVTELTDMGIDNVFSTSDKDWKTKAQTLIGKSGAVSAIDSVGGELAADLTDLLGANGELVVFGTATGTPLTLSSGTLIMKQITVKGFWGAKVSADMDPALRTRLITELVTLAAQGTLTLEDGGVYGLDQLADAMKAALTPGRAGKVMLRP</sequence>
<keyword evidence="1" id="KW-0521">NADP</keyword>
<evidence type="ECO:0000313" key="5">
    <source>
        <dbReference type="Proteomes" id="UP000027746"/>
    </source>
</evidence>
<feature type="domain" description="Enoyl reductase (ER)" evidence="3">
    <location>
        <begin position="11"/>
        <end position="324"/>
    </location>
</feature>
<organism evidence="4 5">
    <name type="scientific">Pseudosulfitobacter pseudonitzschiae</name>
    <dbReference type="NCBI Taxonomy" id="1402135"/>
    <lineage>
        <taxon>Bacteria</taxon>
        <taxon>Pseudomonadati</taxon>
        <taxon>Pseudomonadota</taxon>
        <taxon>Alphaproteobacteria</taxon>
        <taxon>Rhodobacterales</taxon>
        <taxon>Roseobacteraceae</taxon>
        <taxon>Pseudosulfitobacter</taxon>
    </lineage>
</organism>
<dbReference type="InterPro" id="IPR013154">
    <property type="entry name" value="ADH-like_N"/>
</dbReference>
<dbReference type="PANTHER" id="PTHR48106:SF2">
    <property type="entry name" value="ZN2+-BINDING DEHYDROGENASE"/>
    <property type="match status" value="1"/>
</dbReference>
<dbReference type="Gene3D" id="3.90.180.10">
    <property type="entry name" value="Medium-chain alcohol dehydrogenases, catalytic domain"/>
    <property type="match status" value="1"/>
</dbReference>
<dbReference type="Pfam" id="PF00107">
    <property type="entry name" value="ADH_zinc_N"/>
    <property type="match status" value="1"/>
</dbReference>
<dbReference type="GO" id="GO:0016651">
    <property type="term" value="F:oxidoreductase activity, acting on NAD(P)H"/>
    <property type="evidence" value="ECO:0007669"/>
    <property type="project" value="TreeGrafter"/>
</dbReference>
<proteinExistence type="predicted"/>
<dbReference type="InterPro" id="IPR036291">
    <property type="entry name" value="NAD(P)-bd_dom_sf"/>
</dbReference>
<dbReference type="InterPro" id="IPR020843">
    <property type="entry name" value="ER"/>
</dbReference>
<keyword evidence="5" id="KW-1185">Reference proteome</keyword>
<dbReference type="Gene3D" id="3.40.50.720">
    <property type="entry name" value="NAD(P)-binding Rossmann-like Domain"/>
    <property type="match status" value="1"/>
</dbReference>
<accession>A0A073J4P5</accession>
<dbReference type="GO" id="GO:0070402">
    <property type="term" value="F:NADPH binding"/>
    <property type="evidence" value="ECO:0007669"/>
    <property type="project" value="TreeGrafter"/>
</dbReference>
<dbReference type="EMBL" id="JAMD01000003">
    <property type="protein sequence ID" value="KEJ96671.1"/>
    <property type="molecule type" value="Genomic_DNA"/>
</dbReference>
<dbReference type="CDD" id="cd08292">
    <property type="entry name" value="ETR_like_2"/>
    <property type="match status" value="1"/>
</dbReference>
<reference evidence="4 5" key="1">
    <citation type="submission" date="2014-01" db="EMBL/GenBank/DDBJ databases">
        <title>Sulfitobacter sp. H3 (MCCC 1A00686) Genome Sequencing.</title>
        <authorList>
            <person name="Lai Q."/>
            <person name="Hong Z."/>
        </authorList>
    </citation>
    <scope>NUCLEOTIDE SEQUENCE [LARGE SCALE GENOMIC DNA]</scope>
    <source>
        <strain evidence="4 5">H3</strain>
    </source>
</reference>
<evidence type="ECO:0000256" key="2">
    <source>
        <dbReference type="ARBA" id="ARBA00023002"/>
    </source>
</evidence>
<dbReference type="Pfam" id="PF08240">
    <property type="entry name" value="ADH_N"/>
    <property type="match status" value="1"/>
</dbReference>
<dbReference type="InterPro" id="IPR013149">
    <property type="entry name" value="ADH-like_C"/>
</dbReference>
<dbReference type="SMART" id="SM00829">
    <property type="entry name" value="PKS_ER"/>
    <property type="match status" value="1"/>
</dbReference>
<protein>
    <submittedName>
        <fullName evidence="4">Alcohol dehydrogenase</fullName>
    </submittedName>
</protein>
<dbReference type="PANTHER" id="PTHR48106">
    <property type="entry name" value="QUINONE OXIDOREDUCTASE PIG3-RELATED"/>
    <property type="match status" value="1"/>
</dbReference>
<evidence type="ECO:0000313" key="4">
    <source>
        <dbReference type="EMBL" id="KEJ96671.1"/>
    </source>
</evidence>
<evidence type="ECO:0000259" key="3">
    <source>
        <dbReference type="SMART" id="SM00829"/>
    </source>
</evidence>
<dbReference type="SUPFAM" id="SSF50129">
    <property type="entry name" value="GroES-like"/>
    <property type="match status" value="1"/>
</dbReference>
<dbReference type="GeneID" id="68869012"/>
<dbReference type="RefSeq" id="WP_037924205.1">
    <property type="nucleotide sequence ID" value="NZ_CP054599.1"/>
</dbReference>
<dbReference type="Proteomes" id="UP000027746">
    <property type="component" value="Unassembled WGS sequence"/>
</dbReference>
<dbReference type="OrthoDB" id="9788224at2"/>
<dbReference type="SUPFAM" id="SSF51735">
    <property type="entry name" value="NAD(P)-binding Rossmann-fold domains"/>
    <property type="match status" value="1"/>
</dbReference>
<comment type="caution">
    <text evidence="4">The sequence shown here is derived from an EMBL/GenBank/DDBJ whole genome shotgun (WGS) entry which is preliminary data.</text>
</comment>
<dbReference type="InterPro" id="IPR011032">
    <property type="entry name" value="GroES-like_sf"/>
</dbReference>
<gene>
    <name evidence="4" type="ORF">SUH3_15045</name>
</gene>
<keyword evidence="2" id="KW-0560">Oxidoreductase</keyword>
<name>A0A073J4P5_9RHOB</name>